<sequence length="99" mass="11401">MRSRCRWRGVSSLLFVHLSVHNKLRPHCFSTSGRNNLAEWLKPGATSGPALYGPFNDRLLYCVPKLRLIGQKYSVRARIDVDGMEVRRSNLWWQLCLGS</sequence>
<keyword evidence="2" id="KW-1185">Reference proteome</keyword>
<accession>A0ABV0NDX1</accession>
<evidence type="ECO:0000313" key="1">
    <source>
        <dbReference type="EMBL" id="MEQ2169612.1"/>
    </source>
</evidence>
<protein>
    <recommendedName>
        <fullName evidence="3">Secreted protein</fullName>
    </recommendedName>
</protein>
<dbReference type="EMBL" id="JAHRIO010033450">
    <property type="protein sequence ID" value="MEQ2169612.1"/>
    <property type="molecule type" value="Genomic_DNA"/>
</dbReference>
<dbReference type="Proteomes" id="UP001476798">
    <property type="component" value="Unassembled WGS sequence"/>
</dbReference>
<comment type="caution">
    <text evidence="1">The sequence shown here is derived from an EMBL/GenBank/DDBJ whole genome shotgun (WGS) entry which is preliminary data.</text>
</comment>
<organism evidence="1 2">
    <name type="scientific">Goodea atripinnis</name>
    <dbReference type="NCBI Taxonomy" id="208336"/>
    <lineage>
        <taxon>Eukaryota</taxon>
        <taxon>Metazoa</taxon>
        <taxon>Chordata</taxon>
        <taxon>Craniata</taxon>
        <taxon>Vertebrata</taxon>
        <taxon>Euteleostomi</taxon>
        <taxon>Actinopterygii</taxon>
        <taxon>Neopterygii</taxon>
        <taxon>Teleostei</taxon>
        <taxon>Neoteleostei</taxon>
        <taxon>Acanthomorphata</taxon>
        <taxon>Ovalentaria</taxon>
        <taxon>Atherinomorphae</taxon>
        <taxon>Cyprinodontiformes</taxon>
        <taxon>Goodeidae</taxon>
        <taxon>Goodea</taxon>
    </lineage>
</organism>
<gene>
    <name evidence="1" type="ORF">GOODEAATRI_027040</name>
</gene>
<evidence type="ECO:0000313" key="2">
    <source>
        <dbReference type="Proteomes" id="UP001476798"/>
    </source>
</evidence>
<name>A0ABV0NDX1_9TELE</name>
<reference evidence="1 2" key="1">
    <citation type="submission" date="2021-06" db="EMBL/GenBank/DDBJ databases">
        <authorList>
            <person name="Palmer J.M."/>
        </authorList>
    </citation>
    <scope>NUCLEOTIDE SEQUENCE [LARGE SCALE GENOMIC DNA]</scope>
    <source>
        <strain evidence="1 2">GA_2019</strain>
        <tissue evidence="1">Muscle</tissue>
    </source>
</reference>
<evidence type="ECO:0008006" key="3">
    <source>
        <dbReference type="Google" id="ProtNLM"/>
    </source>
</evidence>
<proteinExistence type="predicted"/>